<sequence length="210" mass="23322">MDQLLFSLCADDTGLCLTAEEDNFTEAKRILETFERVSGAQLNIAKFYSFRSGWNEYRSACYEPGAWSLTKNKAKADLEGLSLDSGTYVDQIIQLGTSLHGGSEKSWGNTKIRVRIMCMRTLDGMKGRPIQRLMAADRLGTYQMHQGGAGPLSKATCFLRDQVITSSATGFKITDPSIWRWDGKEWPLDVLQEDESGMEINSQGKVDATG</sequence>
<evidence type="ECO:0000313" key="2">
    <source>
        <dbReference type="Proteomes" id="UP001633002"/>
    </source>
</evidence>
<reference evidence="1 2" key="1">
    <citation type="submission" date="2024-09" db="EMBL/GenBank/DDBJ databases">
        <title>Chromosome-scale assembly of Riccia sorocarpa.</title>
        <authorList>
            <person name="Paukszto L."/>
        </authorList>
    </citation>
    <scope>NUCLEOTIDE SEQUENCE [LARGE SCALE GENOMIC DNA]</scope>
    <source>
        <strain evidence="1">LP-2024</strain>
        <tissue evidence="1">Aerial parts of the thallus</tissue>
    </source>
</reference>
<organism evidence="1 2">
    <name type="scientific">Riccia sorocarpa</name>
    <dbReference type="NCBI Taxonomy" id="122646"/>
    <lineage>
        <taxon>Eukaryota</taxon>
        <taxon>Viridiplantae</taxon>
        <taxon>Streptophyta</taxon>
        <taxon>Embryophyta</taxon>
        <taxon>Marchantiophyta</taxon>
        <taxon>Marchantiopsida</taxon>
        <taxon>Marchantiidae</taxon>
        <taxon>Marchantiales</taxon>
        <taxon>Ricciaceae</taxon>
        <taxon>Riccia</taxon>
    </lineage>
</organism>
<evidence type="ECO:0008006" key="3">
    <source>
        <dbReference type="Google" id="ProtNLM"/>
    </source>
</evidence>
<gene>
    <name evidence="1" type="ORF">R1sor_007579</name>
</gene>
<keyword evidence="2" id="KW-1185">Reference proteome</keyword>
<evidence type="ECO:0000313" key="1">
    <source>
        <dbReference type="EMBL" id="KAL3693928.1"/>
    </source>
</evidence>
<protein>
    <recommendedName>
        <fullName evidence="3">Reverse transcriptase domain-containing protein</fullName>
    </recommendedName>
</protein>
<accession>A0ABD3HR78</accession>
<name>A0ABD3HR78_9MARC</name>
<dbReference type="Proteomes" id="UP001633002">
    <property type="component" value="Unassembled WGS sequence"/>
</dbReference>
<proteinExistence type="predicted"/>
<comment type="caution">
    <text evidence="1">The sequence shown here is derived from an EMBL/GenBank/DDBJ whole genome shotgun (WGS) entry which is preliminary data.</text>
</comment>
<dbReference type="AlphaFoldDB" id="A0ABD3HR78"/>
<dbReference type="EMBL" id="JBJQOH010000003">
    <property type="protein sequence ID" value="KAL3693928.1"/>
    <property type="molecule type" value="Genomic_DNA"/>
</dbReference>